<evidence type="ECO:0000313" key="2">
    <source>
        <dbReference type="EMBL" id="SEQ39514.1"/>
    </source>
</evidence>
<proteinExistence type="predicted"/>
<feature type="transmembrane region" description="Helical" evidence="1">
    <location>
        <begin position="403"/>
        <end position="424"/>
    </location>
</feature>
<keyword evidence="1" id="KW-0472">Membrane</keyword>
<dbReference type="STRING" id="1036181.SAMN05421756_103331"/>
<gene>
    <name evidence="2" type="ORF">SAMN05421756_103331</name>
</gene>
<dbReference type="Proteomes" id="UP000198504">
    <property type="component" value="Unassembled WGS sequence"/>
</dbReference>
<feature type="transmembrane region" description="Helical" evidence="1">
    <location>
        <begin position="360"/>
        <end position="383"/>
    </location>
</feature>
<evidence type="ECO:0000256" key="1">
    <source>
        <dbReference type="SAM" id="Phobius"/>
    </source>
</evidence>
<organism evidence="2 3">
    <name type="scientific">Microlunatus flavus</name>
    <dbReference type="NCBI Taxonomy" id="1036181"/>
    <lineage>
        <taxon>Bacteria</taxon>
        <taxon>Bacillati</taxon>
        <taxon>Actinomycetota</taxon>
        <taxon>Actinomycetes</taxon>
        <taxon>Propionibacteriales</taxon>
        <taxon>Propionibacteriaceae</taxon>
        <taxon>Microlunatus</taxon>
    </lineage>
</organism>
<protein>
    <submittedName>
        <fullName evidence="2">Uncharacterized protein</fullName>
    </submittedName>
</protein>
<feature type="transmembrane region" description="Helical" evidence="1">
    <location>
        <begin position="33"/>
        <end position="54"/>
    </location>
</feature>
<keyword evidence="3" id="KW-1185">Reference proteome</keyword>
<accession>A0A1H9FNQ3</accession>
<evidence type="ECO:0000313" key="3">
    <source>
        <dbReference type="Proteomes" id="UP000198504"/>
    </source>
</evidence>
<feature type="transmembrane region" description="Helical" evidence="1">
    <location>
        <begin position="202"/>
        <end position="226"/>
    </location>
</feature>
<keyword evidence="1" id="KW-1133">Transmembrane helix</keyword>
<feature type="transmembrane region" description="Helical" evidence="1">
    <location>
        <begin position="278"/>
        <end position="299"/>
    </location>
</feature>
<sequence length="448" mass="46887">MPRVAALGTETLTEVAGLAAGTLRLLRRRGPVLVGWFCLGWAIHRAGLFVSALLGVDHAVLANLVFVLAVVAELVALVVMVHSVRPELDVPETSDDDAGAPTPVGPAGLLPPSLLAQERTLDVVTLAVGPFLAVYAVWGFLDDEVSALFQSNYVVQGLGGVQDWSISLVPARLPLYLGLAAGGWVLRALVRLWLRRRQSSSVAGVVGLVAEGVWALSVFVVLLVAARAAREWLQGRVVWAELAAAGQAVLAWLPDLTLPFGPTLREAARAVVTEAPGVLLTVVGLPLMWLALTAVVFGWREASAADALGARAAGWVGRFSGVARTPSGRVLLLATDDLRTKYLPVLLALRVVVRAGARTIGAYLLLATALQALDGLLQIGLTLLAGPQPVGRTLLLEPVEDLLVSAVVTATSVALYGAVFARALGVERPLSLSKGLGVERSLSPSNAP</sequence>
<reference evidence="3" key="1">
    <citation type="submission" date="2016-10" db="EMBL/GenBank/DDBJ databases">
        <authorList>
            <person name="Varghese N."/>
            <person name="Submissions S."/>
        </authorList>
    </citation>
    <scope>NUCLEOTIDE SEQUENCE [LARGE SCALE GENOMIC DNA]</scope>
    <source>
        <strain evidence="3">CGMCC 4.6856</strain>
    </source>
</reference>
<name>A0A1H9FNQ3_9ACTN</name>
<feature type="transmembrane region" description="Helical" evidence="1">
    <location>
        <begin position="60"/>
        <end position="81"/>
    </location>
</feature>
<feature type="transmembrane region" description="Helical" evidence="1">
    <location>
        <begin position="173"/>
        <end position="190"/>
    </location>
</feature>
<keyword evidence="1" id="KW-0812">Transmembrane</keyword>
<dbReference type="EMBL" id="FOFA01000003">
    <property type="protein sequence ID" value="SEQ39514.1"/>
    <property type="molecule type" value="Genomic_DNA"/>
</dbReference>
<dbReference type="AlphaFoldDB" id="A0A1H9FNQ3"/>
<feature type="transmembrane region" description="Helical" evidence="1">
    <location>
        <begin position="123"/>
        <end position="141"/>
    </location>
</feature>